<dbReference type="PANTHER" id="PTHR11552">
    <property type="entry name" value="GLUCOSE-METHANOL-CHOLINE GMC OXIDOREDUCTASE"/>
    <property type="match status" value="1"/>
</dbReference>
<dbReference type="EMBL" id="CAJVCH010080740">
    <property type="protein sequence ID" value="CAG7721577.1"/>
    <property type="molecule type" value="Genomic_DNA"/>
</dbReference>
<dbReference type="GO" id="GO:0050660">
    <property type="term" value="F:flavin adenine dinucleotide binding"/>
    <property type="evidence" value="ECO:0007669"/>
    <property type="project" value="InterPro"/>
</dbReference>
<dbReference type="Proteomes" id="UP000708208">
    <property type="component" value="Unassembled WGS sequence"/>
</dbReference>
<comment type="caution">
    <text evidence="2">The sequence shown here is derived from an EMBL/GenBank/DDBJ whole genome shotgun (WGS) entry which is preliminary data.</text>
</comment>
<evidence type="ECO:0000313" key="2">
    <source>
        <dbReference type="EMBL" id="CAG7721577.1"/>
    </source>
</evidence>
<sequence length="116" mass="12984">MGFCNIILLLSIFGTLPLWIVLLHGYNYYYDYFSSQFEDDPLPVYDFIVVGAGSAGAAIANRLSKNNKVLLLEAGGDPIFPQRIPAFSAPLLHWPQHDWCYKTVPQKHACRGAPNN</sequence>
<dbReference type="InterPro" id="IPR012132">
    <property type="entry name" value="GMC_OxRdtase"/>
</dbReference>
<feature type="non-terminal residue" evidence="2">
    <location>
        <position position="1"/>
    </location>
</feature>
<accession>A0A8J2NWX0</accession>
<organism evidence="2 3">
    <name type="scientific">Allacma fusca</name>
    <dbReference type="NCBI Taxonomy" id="39272"/>
    <lineage>
        <taxon>Eukaryota</taxon>
        <taxon>Metazoa</taxon>
        <taxon>Ecdysozoa</taxon>
        <taxon>Arthropoda</taxon>
        <taxon>Hexapoda</taxon>
        <taxon>Collembola</taxon>
        <taxon>Symphypleona</taxon>
        <taxon>Sminthuridae</taxon>
        <taxon>Allacma</taxon>
    </lineage>
</organism>
<reference evidence="2" key="1">
    <citation type="submission" date="2021-06" db="EMBL/GenBank/DDBJ databases">
        <authorList>
            <person name="Hodson N. C."/>
            <person name="Mongue J. A."/>
            <person name="Jaron S. K."/>
        </authorList>
    </citation>
    <scope>NUCLEOTIDE SEQUENCE</scope>
</reference>
<dbReference type="AlphaFoldDB" id="A0A8J2NWX0"/>
<keyword evidence="1" id="KW-0472">Membrane</keyword>
<gene>
    <name evidence="2" type="ORF">AFUS01_LOCUS10784</name>
</gene>
<dbReference type="PANTHER" id="PTHR11552:SF147">
    <property type="entry name" value="CHOLINE DEHYDROGENASE, MITOCHONDRIAL"/>
    <property type="match status" value="1"/>
</dbReference>
<keyword evidence="1" id="KW-1133">Transmembrane helix</keyword>
<evidence type="ECO:0008006" key="4">
    <source>
        <dbReference type="Google" id="ProtNLM"/>
    </source>
</evidence>
<feature type="transmembrane region" description="Helical" evidence="1">
    <location>
        <begin position="7"/>
        <end position="30"/>
    </location>
</feature>
<keyword evidence="3" id="KW-1185">Reference proteome</keyword>
<evidence type="ECO:0000313" key="3">
    <source>
        <dbReference type="Proteomes" id="UP000708208"/>
    </source>
</evidence>
<evidence type="ECO:0000256" key="1">
    <source>
        <dbReference type="SAM" id="Phobius"/>
    </source>
</evidence>
<protein>
    <recommendedName>
        <fullName evidence="4">Glucose-methanol-choline oxidoreductase N-terminal domain-containing protein</fullName>
    </recommendedName>
</protein>
<dbReference type="OrthoDB" id="269227at2759"/>
<feature type="transmembrane region" description="Helical" evidence="1">
    <location>
        <begin position="42"/>
        <end position="60"/>
    </location>
</feature>
<dbReference type="GO" id="GO:0016491">
    <property type="term" value="F:oxidoreductase activity"/>
    <property type="evidence" value="ECO:0007669"/>
    <property type="project" value="TreeGrafter"/>
</dbReference>
<proteinExistence type="predicted"/>
<dbReference type="Pfam" id="PF05834">
    <property type="entry name" value="Lycopene_cycl"/>
    <property type="match status" value="1"/>
</dbReference>
<keyword evidence="1" id="KW-0812">Transmembrane</keyword>
<name>A0A8J2NWX0_9HEXA</name>